<proteinExistence type="predicted"/>
<protein>
    <submittedName>
        <fullName evidence="2">Uncharacterized protein</fullName>
    </submittedName>
</protein>
<dbReference type="Proteomes" id="UP000182658">
    <property type="component" value="Unassembled WGS sequence"/>
</dbReference>
<dbReference type="OrthoDB" id="5428890at2759"/>
<sequence length="506" mass="57958">MSRDLEEAGISIADLQHDNDLPSCEAVQQSSILQDVHICPRHLGLYSARFGIRYEGERRHSVDVGSQAAYLISELGRFNSLFSTICPPQYLPARMACWYIEAALGLDECQPTEEECFSWAVAANYLRARGVLIGDDANALELQHYFLFCLTGAMTCLYQPAKLEEAQPLQHYPIVSCCPITNHRFWCFFVSSLTVRGAGNSVCVLLNGLGEVLPLADREGNTVADTSSINTDYFNAEVMISALGIKVEWTDILGAHLDFDSLTNTLFVFRQPTLCYLNSFEFPDRKQTLLNRCTVDDTLEEWELRDLMWEIMLSTHMIFGQSPKSRRMFDEKAAFRDTSKARKDGLLRKLCSETWPFSNLDYHHQPRRIYRLKCDFPILGPKLAFLNQHILEQEPKTLTQLWKDNRNGAQWWEFWVVTMGMILFTTVQVVLVGCQVYHYWKSLPPGASWYRSGNAYEVVSHSIPTVARWSGYAHQRRVACAGPGWAWSYSISWYKLHANKPMSFRM</sequence>
<dbReference type="InParanoid" id="A0A1J7JUY8"/>
<dbReference type="EMBL" id="KV875094">
    <property type="protein sequence ID" value="OIW33204.1"/>
    <property type="molecule type" value="Genomic_DNA"/>
</dbReference>
<keyword evidence="3" id="KW-1185">Reference proteome</keyword>
<feature type="transmembrane region" description="Helical" evidence="1">
    <location>
        <begin position="414"/>
        <end position="434"/>
    </location>
</feature>
<evidence type="ECO:0000313" key="2">
    <source>
        <dbReference type="EMBL" id="OIW33204.1"/>
    </source>
</evidence>
<evidence type="ECO:0000313" key="3">
    <source>
        <dbReference type="Proteomes" id="UP000182658"/>
    </source>
</evidence>
<reference evidence="2 3" key="1">
    <citation type="submission" date="2016-10" db="EMBL/GenBank/DDBJ databases">
        <title>Draft genome sequence of Coniochaeta ligniaria NRRL30616, a lignocellulolytic fungus for bioabatement of inhibitors in plant biomass hydrolysates.</title>
        <authorList>
            <consortium name="DOE Joint Genome Institute"/>
            <person name="Jimenez D.J."/>
            <person name="Hector R.E."/>
            <person name="Riley R."/>
            <person name="Sun H."/>
            <person name="Grigoriev I.V."/>
            <person name="Van Elsas J.D."/>
            <person name="Nichols N.N."/>
        </authorList>
    </citation>
    <scope>NUCLEOTIDE SEQUENCE [LARGE SCALE GENOMIC DNA]</scope>
    <source>
        <strain evidence="2 3">NRRL 30616</strain>
    </source>
</reference>
<name>A0A1J7JUY8_9PEZI</name>
<accession>A0A1J7JUY8</accession>
<organism evidence="2 3">
    <name type="scientific">Coniochaeta ligniaria NRRL 30616</name>
    <dbReference type="NCBI Taxonomy" id="1408157"/>
    <lineage>
        <taxon>Eukaryota</taxon>
        <taxon>Fungi</taxon>
        <taxon>Dikarya</taxon>
        <taxon>Ascomycota</taxon>
        <taxon>Pezizomycotina</taxon>
        <taxon>Sordariomycetes</taxon>
        <taxon>Sordariomycetidae</taxon>
        <taxon>Coniochaetales</taxon>
        <taxon>Coniochaetaceae</taxon>
        <taxon>Coniochaeta</taxon>
    </lineage>
</organism>
<keyword evidence="1" id="KW-0812">Transmembrane</keyword>
<dbReference type="AlphaFoldDB" id="A0A1J7JUY8"/>
<evidence type="ECO:0000256" key="1">
    <source>
        <dbReference type="SAM" id="Phobius"/>
    </source>
</evidence>
<dbReference type="STRING" id="1408157.A0A1J7JUY8"/>
<gene>
    <name evidence="2" type="ORF">CONLIGDRAFT_640355</name>
</gene>
<keyword evidence="1" id="KW-1133">Transmembrane helix</keyword>
<keyword evidence="1" id="KW-0472">Membrane</keyword>